<dbReference type="GO" id="GO:0006493">
    <property type="term" value="P:protein O-linked glycosylation"/>
    <property type="evidence" value="ECO:0007669"/>
    <property type="project" value="TreeGrafter"/>
</dbReference>
<protein>
    <recommendedName>
        <fullName evidence="15">Hexosyltransferase</fullName>
        <ecNumber evidence="15">2.4.1.-</ecNumber>
    </recommendedName>
</protein>
<sequence>MLLHKKHLTYYFLASFSFILGCTLTMFVLHPMTSKPNTSPYLYRFKLLVLIVSAVKNRNHRDAIRETWAEKKEDVKIFFVVSKDESINAEKLVHEDILEVDEKDEYRMLTHKIIASFSSVYNLNFDYLLKCDDDSFVNLPLIVNELEHMPKNRFYWGYFSGDANVKKRGLLKETEWVACDKYLPYALGGGYVLTKDLIIFIVKNRDYLSLFVSEDVSVGAWLSLLNITKKHDRRFDTEWISHGCNNDYLITHKRSPKMMRLHWSNIIQTGKLCDKEFKNMDSYEYNWSVKPSQCCIRNSSLFP</sequence>
<evidence type="ECO:0000256" key="15">
    <source>
        <dbReference type="RuleBase" id="RU363063"/>
    </source>
</evidence>
<dbReference type="OrthoDB" id="1158011at2759"/>
<reference evidence="16" key="1">
    <citation type="submission" date="2017-10" db="EMBL/GenBank/DDBJ databases">
        <title>Transcriptome Assembly of Sugarcane Aphid Adults.</title>
        <authorList>
            <person name="Scully E.D."/>
            <person name="Palmer N.A."/>
            <person name="Geib S.M."/>
            <person name="Sarath G."/>
            <person name="Sattler S.E."/>
        </authorList>
    </citation>
    <scope>NUCLEOTIDE SEQUENCE</scope>
    <source>
        <tissue evidence="16">Whole body</tissue>
    </source>
</reference>
<keyword evidence="13" id="KW-0325">Glycoprotein</keyword>
<name>A0A2H8TVD3_9HEMI</name>
<evidence type="ECO:0000256" key="3">
    <source>
        <dbReference type="ARBA" id="ARBA00004840"/>
    </source>
</evidence>
<dbReference type="GO" id="GO:0006024">
    <property type="term" value="P:glycosaminoglycan biosynthetic process"/>
    <property type="evidence" value="ECO:0007669"/>
    <property type="project" value="UniProtKB-ARBA"/>
</dbReference>
<dbReference type="AlphaFoldDB" id="A0A2H8TVD3"/>
<evidence type="ECO:0000256" key="14">
    <source>
        <dbReference type="ARBA" id="ARBA00023211"/>
    </source>
</evidence>
<organism evidence="16">
    <name type="scientific">Melanaphis sacchari</name>
    <dbReference type="NCBI Taxonomy" id="742174"/>
    <lineage>
        <taxon>Eukaryota</taxon>
        <taxon>Metazoa</taxon>
        <taxon>Ecdysozoa</taxon>
        <taxon>Arthropoda</taxon>
        <taxon>Hexapoda</taxon>
        <taxon>Insecta</taxon>
        <taxon>Pterygota</taxon>
        <taxon>Neoptera</taxon>
        <taxon>Paraneoptera</taxon>
        <taxon>Hemiptera</taxon>
        <taxon>Sternorrhyncha</taxon>
        <taxon>Aphidomorpha</taxon>
        <taxon>Aphidoidea</taxon>
        <taxon>Aphididae</taxon>
        <taxon>Aphidini</taxon>
        <taxon>Melanaphis</taxon>
    </lineage>
</organism>
<keyword evidence="8 15" id="KW-0812">Transmembrane</keyword>
<evidence type="ECO:0000256" key="13">
    <source>
        <dbReference type="ARBA" id="ARBA00023180"/>
    </source>
</evidence>
<dbReference type="PROSITE" id="PS51257">
    <property type="entry name" value="PROKAR_LIPOPROTEIN"/>
    <property type="match status" value="1"/>
</dbReference>
<comment type="similarity">
    <text evidence="5 15">Belongs to the glycosyltransferase 31 family.</text>
</comment>
<evidence type="ECO:0000256" key="1">
    <source>
        <dbReference type="ARBA" id="ARBA00001936"/>
    </source>
</evidence>
<evidence type="ECO:0000256" key="6">
    <source>
        <dbReference type="ARBA" id="ARBA00022676"/>
    </source>
</evidence>
<dbReference type="InterPro" id="IPR002659">
    <property type="entry name" value="Glyco_trans_31"/>
</dbReference>
<dbReference type="PANTHER" id="PTHR11214">
    <property type="entry name" value="BETA-1,3-N-ACETYLGLUCOSAMINYLTRANSFERASE"/>
    <property type="match status" value="1"/>
</dbReference>
<keyword evidence="10 15" id="KW-1133">Transmembrane helix</keyword>
<dbReference type="PANTHER" id="PTHR11214:SF3">
    <property type="entry name" value="BETA-1,3-GALACTOSYLTRANSFERASE 6"/>
    <property type="match status" value="1"/>
</dbReference>
<evidence type="ECO:0000256" key="10">
    <source>
        <dbReference type="ARBA" id="ARBA00022989"/>
    </source>
</evidence>
<keyword evidence="12 15" id="KW-0472">Membrane</keyword>
<proteinExistence type="inferred from homology"/>
<dbReference type="Gene3D" id="3.90.550.50">
    <property type="match status" value="1"/>
</dbReference>
<keyword evidence="11 15" id="KW-0333">Golgi apparatus</keyword>
<dbReference type="GO" id="GO:0047220">
    <property type="term" value="F:galactosylxylosylprotein 3-beta-galactosyltransferase activity"/>
    <property type="evidence" value="ECO:0007669"/>
    <property type="project" value="UniProtKB-ARBA"/>
</dbReference>
<dbReference type="EMBL" id="GFXV01006430">
    <property type="protein sequence ID" value="MBW18235.1"/>
    <property type="molecule type" value="Transcribed_RNA"/>
</dbReference>
<evidence type="ECO:0000256" key="4">
    <source>
        <dbReference type="ARBA" id="ARBA00005093"/>
    </source>
</evidence>
<evidence type="ECO:0000256" key="8">
    <source>
        <dbReference type="ARBA" id="ARBA00022692"/>
    </source>
</evidence>
<evidence type="ECO:0000256" key="5">
    <source>
        <dbReference type="ARBA" id="ARBA00008661"/>
    </source>
</evidence>
<comment type="subcellular location">
    <subcellularLocation>
        <location evidence="2 15">Golgi apparatus membrane</location>
        <topology evidence="2 15">Single-pass type II membrane protein</topology>
    </subcellularLocation>
</comment>
<evidence type="ECO:0000313" key="16">
    <source>
        <dbReference type="EMBL" id="MBW18235.1"/>
    </source>
</evidence>
<gene>
    <name evidence="16" type="primary">B3galt6_2</name>
</gene>
<dbReference type="Pfam" id="PF01762">
    <property type="entry name" value="Galactosyl_T"/>
    <property type="match status" value="1"/>
</dbReference>
<dbReference type="GO" id="GO:0000139">
    <property type="term" value="C:Golgi membrane"/>
    <property type="evidence" value="ECO:0007669"/>
    <property type="project" value="UniProtKB-SubCell"/>
</dbReference>
<accession>A0A2H8TVD3</accession>
<comment type="pathway">
    <text evidence="4">Glycan metabolism; heparan sulfate biosynthesis.</text>
</comment>
<keyword evidence="9 15" id="KW-0735">Signal-anchor</keyword>
<comment type="cofactor">
    <cofactor evidence="1">
        <name>Mn(2+)</name>
        <dbReference type="ChEBI" id="CHEBI:29035"/>
    </cofactor>
</comment>
<evidence type="ECO:0000256" key="2">
    <source>
        <dbReference type="ARBA" id="ARBA00004323"/>
    </source>
</evidence>
<evidence type="ECO:0000256" key="11">
    <source>
        <dbReference type="ARBA" id="ARBA00023034"/>
    </source>
</evidence>
<keyword evidence="14" id="KW-0464">Manganese</keyword>
<dbReference type="FunFam" id="3.90.550.50:FF:000018">
    <property type="entry name" value="Hexosyltransferase"/>
    <property type="match status" value="1"/>
</dbReference>
<evidence type="ECO:0000256" key="12">
    <source>
        <dbReference type="ARBA" id="ARBA00023136"/>
    </source>
</evidence>
<feature type="transmembrane region" description="Helical" evidence="15">
    <location>
        <begin position="9"/>
        <end position="29"/>
    </location>
</feature>
<evidence type="ECO:0000256" key="7">
    <source>
        <dbReference type="ARBA" id="ARBA00022679"/>
    </source>
</evidence>
<comment type="pathway">
    <text evidence="3">Glycan metabolism; chondroitin sulfate biosynthesis.</text>
</comment>
<keyword evidence="6 15" id="KW-0328">Glycosyltransferase</keyword>
<keyword evidence="7 16" id="KW-0808">Transferase</keyword>
<dbReference type="EC" id="2.4.1.-" evidence="15"/>
<evidence type="ECO:0000256" key="9">
    <source>
        <dbReference type="ARBA" id="ARBA00022968"/>
    </source>
</evidence>